<name>A0A3N4ILM7_ASCIM</name>
<organism evidence="2 3">
    <name type="scientific">Ascobolus immersus RN42</name>
    <dbReference type="NCBI Taxonomy" id="1160509"/>
    <lineage>
        <taxon>Eukaryota</taxon>
        <taxon>Fungi</taxon>
        <taxon>Dikarya</taxon>
        <taxon>Ascomycota</taxon>
        <taxon>Pezizomycotina</taxon>
        <taxon>Pezizomycetes</taxon>
        <taxon>Pezizales</taxon>
        <taxon>Ascobolaceae</taxon>
        <taxon>Ascobolus</taxon>
    </lineage>
</organism>
<dbReference type="EMBL" id="ML119671">
    <property type="protein sequence ID" value="RPA82514.1"/>
    <property type="molecule type" value="Genomic_DNA"/>
</dbReference>
<protein>
    <submittedName>
        <fullName evidence="2">Uncharacterized protein</fullName>
    </submittedName>
</protein>
<reference evidence="2 3" key="1">
    <citation type="journal article" date="2018" name="Nat. Ecol. Evol.">
        <title>Pezizomycetes genomes reveal the molecular basis of ectomycorrhizal truffle lifestyle.</title>
        <authorList>
            <person name="Murat C."/>
            <person name="Payen T."/>
            <person name="Noel B."/>
            <person name="Kuo A."/>
            <person name="Morin E."/>
            <person name="Chen J."/>
            <person name="Kohler A."/>
            <person name="Krizsan K."/>
            <person name="Balestrini R."/>
            <person name="Da Silva C."/>
            <person name="Montanini B."/>
            <person name="Hainaut M."/>
            <person name="Levati E."/>
            <person name="Barry K.W."/>
            <person name="Belfiori B."/>
            <person name="Cichocki N."/>
            <person name="Clum A."/>
            <person name="Dockter R.B."/>
            <person name="Fauchery L."/>
            <person name="Guy J."/>
            <person name="Iotti M."/>
            <person name="Le Tacon F."/>
            <person name="Lindquist E.A."/>
            <person name="Lipzen A."/>
            <person name="Malagnac F."/>
            <person name="Mello A."/>
            <person name="Molinier V."/>
            <person name="Miyauchi S."/>
            <person name="Poulain J."/>
            <person name="Riccioni C."/>
            <person name="Rubini A."/>
            <person name="Sitrit Y."/>
            <person name="Splivallo R."/>
            <person name="Traeger S."/>
            <person name="Wang M."/>
            <person name="Zifcakova L."/>
            <person name="Wipf D."/>
            <person name="Zambonelli A."/>
            <person name="Paolocci F."/>
            <person name="Nowrousian M."/>
            <person name="Ottonello S."/>
            <person name="Baldrian P."/>
            <person name="Spatafora J.W."/>
            <person name="Henrissat B."/>
            <person name="Nagy L.G."/>
            <person name="Aury J.M."/>
            <person name="Wincker P."/>
            <person name="Grigoriev I.V."/>
            <person name="Bonfante P."/>
            <person name="Martin F.M."/>
        </authorList>
    </citation>
    <scope>NUCLEOTIDE SEQUENCE [LARGE SCALE GENOMIC DNA]</scope>
    <source>
        <strain evidence="2 3">RN42</strain>
    </source>
</reference>
<keyword evidence="1" id="KW-0732">Signal</keyword>
<sequence length="133" mass="14716">MLKMLSLFCCFRSAALFPPKINFRNHRSQKSCIRINLDICRPHQYIRSTTTVVYAFTLHSTRHTENYSKCGSTAPLPVAPTPSPAVTPPKAGPVNHIGEFIPLEAASIRTSPRHQIKVGIHKIANLQVDLGTA</sequence>
<gene>
    <name evidence="2" type="ORF">BJ508DRAFT_89283</name>
</gene>
<proteinExistence type="predicted"/>
<feature type="signal peptide" evidence="1">
    <location>
        <begin position="1"/>
        <end position="16"/>
    </location>
</feature>
<evidence type="ECO:0000313" key="2">
    <source>
        <dbReference type="EMBL" id="RPA82514.1"/>
    </source>
</evidence>
<evidence type="ECO:0000313" key="3">
    <source>
        <dbReference type="Proteomes" id="UP000275078"/>
    </source>
</evidence>
<evidence type="ECO:0000256" key="1">
    <source>
        <dbReference type="SAM" id="SignalP"/>
    </source>
</evidence>
<accession>A0A3N4ILM7</accession>
<keyword evidence="3" id="KW-1185">Reference proteome</keyword>
<dbReference type="AlphaFoldDB" id="A0A3N4ILM7"/>
<feature type="chain" id="PRO_5018153039" evidence="1">
    <location>
        <begin position="17"/>
        <end position="133"/>
    </location>
</feature>
<dbReference type="Proteomes" id="UP000275078">
    <property type="component" value="Unassembled WGS sequence"/>
</dbReference>